<dbReference type="InterPro" id="IPR004869">
    <property type="entry name" value="MMPL_dom"/>
</dbReference>
<feature type="domain" description="Membrane transport protein MMPL" evidence="7">
    <location>
        <begin position="184"/>
        <end position="434"/>
    </location>
</feature>
<keyword evidence="2" id="KW-1003">Cell membrane</keyword>
<evidence type="ECO:0000256" key="1">
    <source>
        <dbReference type="ARBA" id="ARBA00004651"/>
    </source>
</evidence>
<dbReference type="SUPFAM" id="SSF82866">
    <property type="entry name" value="Multidrug efflux transporter AcrB transmembrane domain"/>
    <property type="match status" value="2"/>
</dbReference>
<feature type="transmembrane region" description="Helical" evidence="6">
    <location>
        <begin position="741"/>
        <end position="761"/>
    </location>
</feature>
<evidence type="ECO:0000259" key="7">
    <source>
        <dbReference type="Pfam" id="PF03176"/>
    </source>
</evidence>
<comment type="subcellular location">
    <subcellularLocation>
        <location evidence="1">Cell membrane</location>
        <topology evidence="1">Multi-pass membrane protein</topology>
    </subcellularLocation>
</comment>
<dbReference type="Proteomes" id="UP001180487">
    <property type="component" value="Unassembled WGS sequence"/>
</dbReference>
<evidence type="ECO:0000256" key="4">
    <source>
        <dbReference type="ARBA" id="ARBA00022989"/>
    </source>
</evidence>
<keyword evidence="5 6" id="KW-0472">Membrane</keyword>
<keyword evidence="3 6" id="KW-0812">Transmembrane</keyword>
<protein>
    <submittedName>
        <fullName evidence="8">Exporter</fullName>
    </submittedName>
</protein>
<evidence type="ECO:0000256" key="5">
    <source>
        <dbReference type="ARBA" id="ARBA00023136"/>
    </source>
</evidence>
<dbReference type="PANTHER" id="PTHR33406">
    <property type="entry name" value="MEMBRANE PROTEIN MJ1562-RELATED"/>
    <property type="match status" value="1"/>
</dbReference>
<comment type="caution">
    <text evidence="8">The sequence shown here is derived from an EMBL/GenBank/DDBJ whole genome shotgun (WGS) entry which is preliminary data.</text>
</comment>
<feature type="transmembrane region" description="Helical" evidence="6">
    <location>
        <begin position="352"/>
        <end position="375"/>
    </location>
</feature>
<accession>A0ABU2CFT2</accession>
<dbReference type="RefSeq" id="WP_310377074.1">
    <property type="nucleotide sequence ID" value="NZ_JAVDXT010000007.1"/>
</dbReference>
<keyword evidence="9" id="KW-1185">Reference proteome</keyword>
<dbReference type="Pfam" id="PF03176">
    <property type="entry name" value="MMPL"/>
    <property type="match status" value="1"/>
</dbReference>
<dbReference type="Gene3D" id="1.20.1640.10">
    <property type="entry name" value="Multidrug efflux transporter AcrB transmembrane domain"/>
    <property type="match status" value="2"/>
</dbReference>
<dbReference type="InterPro" id="IPR050545">
    <property type="entry name" value="Mycobact_MmpL"/>
</dbReference>
<sequence>MTKRLFQRSFVPVWLALAALLLCCVVIGKARFTADMSAFLPQAPTPEQQLLVDQLRDGLVSRLVLVGVEGGDAPTRAALSKAMAQRLRGEAQFSNVGNGEAMGLEQDQAFLMAHRYQLSPAMVSAHFTVDGLRVALGDTLDLLASPAGLLVKSLLPRDPTGELPLLLDSLDRGGRGGNGPRSADGVWVSRDAQRALLLLQTRAAGSDTDGQQQAMESIRTAFAGAVQAQQGSALQARLVLAGPGVFGVNVRNTIESEVTRLSTISIVVIAFLLWLIYRSFVTLALGLLPVLAGALAGVAAVSLGFGTVHGLTLGFGTTLIGEAVDYSIYLFVQSDQAALAGGAGKDGWVRRFWPTIRLGVMTSICGFSSLLLSGFPGLAQLGLYSIAGLVAAATVTRFVLPQLLPARFRVRDVSALGARLARVVRRAAALRWAVLGLCVLAALTLVLQRHRVWNQELAALSPVSASDVALDMALRADLGAPDVRYLVVVSGGSQEEVLQGAERVVAVLQPLVDDHTIAGVDSPTSMLPSLATQQARQASLPTTPELQLRLAEALVDMPLRAERLAPFVQDVEAARRAPGLQRADLAGTSLALAVDAMLLQQKAIDGQPRWSVFLPLHALASGDIDPARIRPLLATTGALFVDMKGESNRLYGSYLREAVQLSGAGLLAIVVLLAVVLRSPIAVLRVLAPLAGAVLCVAAALVSVGQSLTILHLVGLLLTVAVGSNYALFFSAGQGEITPRILASLLFANLTTVVGFGILGFSQVPVLQAMGLTVGPGAILALCFSAVWARTPVAEAV</sequence>
<proteinExistence type="predicted"/>
<feature type="transmembrane region" description="Helical" evidence="6">
    <location>
        <begin position="684"/>
        <end position="704"/>
    </location>
</feature>
<feature type="transmembrane region" description="Helical" evidence="6">
    <location>
        <begin position="381"/>
        <end position="400"/>
    </location>
</feature>
<name>A0ABU2CFT2_9BURK</name>
<dbReference type="EMBL" id="JAVDXT010000007">
    <property type="protein sequence ID" value="MDR7380193.1"/>
    <property type="molecule type" value="Genomic_DNA"/>
</dbReference>
<feature type="transmembrane region" description="Helical" evidence="6">
    <location>
        <begin position="429"/>
        <end position="447"/>
    </location>
</feature>
<gene>
    <name evidence="8" type="ORF">J2X19_004895</name>
</gene>
<evidence type="ECO:0000313" key="8">
    <source>
        <dbReference type="EMBL" id="MDR7380193.1"/>
    </source>
</evidence>
<evidence type="ECO:0000313" key="9">
    <source>
        <dbReference type="Proteomes" id="UP001180487"/>
    </source>
</evidence>
<dbReference type="PANTHER" id="PTHR33406:SF13">
    <property type="entry name" value="MEMBRANE PROTEIN YDFJ"/>
    <property type="match status" value="1"/>
</dbReference>
<feature type="transmembrane region" description="Helical" evidence="6">
    <location>
        <begin position="258"/>
        <end position="277"/>
    </location>
</feature>
<evidence type="ECO:0000256" key="3">
    <source>
        <dbReference type="ARBA" id="ARBA00022692"/>
    </source>
</evidence>
<organism evidence="8 9">
    <name type="scientific">Rhodoferax ferrireducens</name>
    <dbReference type="NCBI Taxonomy" id="192843"/>
    <lineage>
        <taxon>Bacteria</taxon>
        <taxon>Pseudomonadati</taxon>
        <taxon>Pseudomonadota</taxon>
        <taxon>Betaproteobacteria</taxon>
        <taxon>Burkholderiales</taxon>
        <taxon>Comamonadaceae</taxon>
        <taxon>Rhodoferax</taxon>
    </lineage>
</organism>
<feature type="transmembrane region" description="Helical" evidence="6">
    <location>
        <begin position="767"/>
        <end position="789"/>
    </location>
</feature>
<feature type="transmembrane region" description="Helical" evidence="6">
    <location>
        <begin position="710"/>
        <end position="729"/>
    </location>
</feature>
<keyword evidence="4 6" id="KW-1133">Transmembrane helix</keyword>
<feature type="transmembrane region" description="Helical" evidence="6">
    <location>
        <begin position="311"/>
        <end position="332"/>
    </location>
</feature>
<evidence type="ECO:0000256" key="6">
    <source>
        <dbReference type="SAM" id="Phobius"/>
    </source>
</evidence>
<feature type="transmembrane region" description="Helical" evidence="6">
    <location>
        <begin position="658"/>
        <end position="677"/>
    </location>
</feature>
<feature type="transmembrane region" description="Helical" evidence="6">
    <location>
        <begin position="284"/>
        <end position="305"/>
    </location>
</feature>
<reference evidence="8 9" key="1">
    <citation type="submission" date="2023-07" db="EMBL/GenBank/DDBJ databases">
        <title>Sorghum-associated microbial communities from plants grown in Nebraska, USA.</title>
        <authorList>
            <person name="Schachtman D."/>
        </authorList>
    </citation>
    <scope>NUCLEOTIDE SEQUENCE [LARGE SCALE GENOMIC DNA]</scope>
    <source>
        <strain evidence="8 9">BE313</strain>
    </source>
</reference>
<evidence type="ECO:0000256" key="2">
    <source>
        <dbReference type="ARBA" id="ARBA00022475"/>
    </source>
</evidence>